<feature type="chain" id="PRO_5001989965" description="Phosphoglycerate mutase family protein" evidence="1">
    <location>
        <begin position="17"/>
        <end position="171"/>
    </location>
</feature>
<evidence type="ECO:0000313" key="3">
    <source>
        <dbReference type="Proteomes" id="UP000039046"/>
    </source>
</evidence>
<sequence>MKPVAVLLASAAVAFAKPTVYFIRHGEKPADGSTGLSPQGQQRAQCLRSVFGASSQYNIGYIMAETPSSDGSHDRPYETVQPLAADLGLTVDTSCDEKDAKCVKKAVGKYTGPGNILIAWEHQHLTDLVSKLGDSNAPTYPDDHFDLIWTDPYPYTSISSTTSEHCPGLDN</sequence>
<dbReference type="InterPro" id="IPR029033">
    <property type="entry name" value="His_PPase_superfam"/>
</dbReference>
<evidence type="ECO:0008006" key="4">
    <source>
        <dbReference type="Google" id="ProtNLM"/>
    </source>
</evidence>
<feature type="signal peptide" evidence="1">
    <location>
        <begin position="1"/>
        <end position="16"/>
    </location>
</feature>
<dbReference type="EMBL" id="CDHN01000005">
    <property type="protein sequence ID" value="CEJ93589.1"/>
    <property type="molecule type" value="Genomic_DNA"/>
</dbReference>
<dbReference type="AlphaFoldDB" id="A0A0A1TFN1"/>
<protein>
    <recommendedName>
        <fullName evidence="4">Phosphoglycerate mutase family protein</fullName>
    </recommendedName>
</protein>
<accession>A0A0A1TFN1</accession>
<evidence type="ECO:0000256" key="1">
    <source>
        <dbReference type="SAM" id="SignalP"/>
    </source>
</evidence>
<gene>
    <name evidence="2" type="ORF">VHEMI09167</name>
</gene>
<dbReference type="Proteomes" id="UP000039046">
    <property type="component" value="Unassembled WGS sequence"/>
</dbReference>
<organism evidence="2 3">
    <name type="scientific">[Torrubiella] hemipterigena</name>
    <dbReference type="NCBI Taxonomy" id="1531966"/>
    <lineage>
        <taxon>Eukaryota</taxon>
        <taxon>Fungi</taxon>
        <taxon>Dikarya</taxon>
        <taxon>Ascomycota</taxon>
        <taxon>Pezizomycotina</taxon>
        <taxon>Sordariomycetes</taxon>
        <taxon>Hypocreomycetidae</taxon>
        <taxon>Hypocreales</taxon>
        <taxon>Clavicipitaceae</taxon>
        <taxon>Clavicipitaceae incertae sedis</taxon>
        <taxon>'Torrubiella' clade</taxon>
    </lineage>
</organism>
<proteinExistence type="predicted"/>
<evidence type="ECO:0000313" key="2">
    <source>
        <dbReference type="EMBL" id="CEJ93589.1"/>
    </source>
</evidence>
<name>A0A0A1TFN1_9HYPO</name>
<dbReference type="OrthoDB" id="425925at2759"/>
<keyword evidence="1" id="KW-0732">Signal</keyword>
<reference evidence="2 3" key="1">
    <citation type="journal article" date="2015" name="Genome Announc.">
        <title>Draft Genome Sequence and Gene Annotation of the Entomopathogenic Fungus Verticillium hemipterigenum.</title>
        <authorList>
            <person name="Horn F."/>
            <person name="Habel A."/>
            <person name="Scharf D.H."/>
            <person name="Dworschak J."/>
            <person name="Brakhage A.A."/>
            <person name="Guthke R."/>
            <person name="Hertweck C."/>
            <person name="Linde J."/>
        </authorList>
    </citation>
    <scope>NUCLEOTIDE SEQUENCE [LARGE SCALE GENOMIC DNA]</scope>
</reference>
<keyword evidence="3" id="KW-1185">Reference proteome</keyword>
<dbReference type="STRING" id="1531966.A0A0A1TFN1"/>
<dbReference type="SUPFAM" id="SSF53254">
    <property type="entry name" value="Phosphoglycerate mutase-like"/>
    <property type="match status" value="1"/>
</dbReference>
<dbReference type="HOGENOM" id="CLU_085795_3_1_1"/>